<keyword evidence="3" id="KW-0963">Cytoplasm</keyword>
<evidence type="ECO:0000256" key="6">
    <source>
        <dbReference type="SAM" id="Coils"/>
    </source>
</evidence>
<evidence type="ECO:0000256" key="2">
    <source>
        <dbReference type="ARBA" id="ARBA00004496"/>
    </source>
</evidence>
<evidence type="ECO:0000313" key="8">
    <source>
        <dbReference type="EMBL" id="KAF0715420.1"/>
    </source>
</evidence>
<feature type="coiled-coil region" evidence="6">
    <location>
        <begin position="104"/>
        <end position="131"/>
    </location>
</feature>
<name>A0A485KDE1_9STRA</name>
<protein>
    <submittedName>
        <fullName evidence="9">Aste57867_3370 protein</fullName>
    </submittedName>
</protein>
<evidence type="ECO:0000256" key="4">
    <source>
        <dbReference type="ARBA" id="ARBA00023069"/>
    </source>
</evidence>
<accession>A0A485KDE1</accession>
<dbReference type="InterPro" id="IPR042541">
    <property type="entry name" value="BART_sf"/>
</dbReference>
<evidence type="ECO:0000313" key="9">
    <source>
        <dbReference type="EMBL" id="VFT80536.1"/>
    </source>
</evidence>
<evidence type="ECO:0000259" key="7">
    <source>
        <dbReference type="Pfam" id="PF11527"/>
    </source>
</evidence>
<keyword evidence="10" id="KW-1185">Reference proteome</keyword>
<sequence>MNFARLLASAREDVDNDTKAVRRPTKSLNVISKVLDYMLDMDEDGFEELHAFEQRVMPYFEGGSTEYRLECTRAHEEFQEMVERKLETFLRRNGWAVDEFYQRMRDELAGIDSLEKEHEHAEELVRMVHDAFDFDSWAQSMRYSANRIAEFNAEAKESTRK</sequence>
<dbReference type="InterPro" id="IPR023379">
    <property type="entry name" value="BART_dom"/>
</dbReference>
<dbReference type="EMBL" id="VJMH01000590">
    <property type="protein sequence ID" value="KAF0715420.1"/>
    <property type="molecule type" value="Genomic_DNA"/>
</dbReference>
<dbReference type="GO" id="GO:0005737">
    <property type="term" value="C:cytoplasm"/>
    <property type="evidence" value="ECO:0007669"/>
    <property type="project" value="UniProtKB-SubCell"/>
</dbReference>
<evidence type="ECO:0000256" key="3">
    <source>
        <dbReference type="ARBA" id="ARBA00022490"/>
    </source>
</evidence>
<gene>
    <name evidence="9" type="primary">Aste57867_3370</name>
    <name evidence="8" type="ORF">As57867_003360</name>
    <name evidence="9" type="ORF">ASTE57867_3370</name>
</gene>
<organism evidence="9 10">
    <name type="scientific">Aphanomyces stellatus</name>
    <dbReference type="NCBI Taxonomy" id="120398"/>
    <lineage>
        <taxon>Eukaryota</taxon>
        <taxon>Sar</taxon>
        <taxon>Stramenopiles</taxon>
        <taxon>Oomycota</taxon>
        <taxon>Saprolegniomycetes</taxon>
        <taxon>Saprolegniales</taxon>
        <taxon>Verrucalvaceae</taxon>
        <taxon>Aphanomyces</taxon>
    </lineage>
</organism>
<comment type="subcellular location">
    <subcellularLocation>
        <location evidence="1">Cell projection</location>
        <location evidence="1">Cilium</location>
    </subcellularLocation>
    <subcellularLocation>
        <location evidence="2">Cytoplasm</location>
    </subcellularLocation>
</comment>
<keyword evidence="4" id="KW-0969">Cilium</keyword>
<dbReference type="EMBL" id="CAADRA010000590">
    <property type="protein sequence ID" value="VFT80536.1"/>
    <property type="molecule type" value="Genomic_DNA"/>
</dbReference>
<proteinExistence type="predicted"/>
<dbReference type="Pfam" id="PF11527">
    <property type="entry name" value="ARL2_Bind_BART"/>
    <property type="match status" value="1"/>
</dbReference>
<dbReference type="AlphaFoldDB" id="A0A485KDE1"/>
<evidence type="ECO:0000313" key="10">
    <source>
        <dbReference type="Proteomes" id="UP000332933"/>
    </source>
</evidence>
<evidence type="ECO:0000256" key="5">
    <source>
        <dbReference type="ARBA" id="ARBA00023273"/>
    </source>
</evidence>
<dbReference type="GO" id="GO:0005929">
    <property type="term" value="C:cilium"/>
    <property type="evidence" value="ECO:0007669"/>
    <property type="project" value="UniProtKB-SubCell"/>
</dbReference>
<reference evidence="8" key="2">
    <citation type="submission" date="2019-06" db="EMBL/GenBank/DDBJ databases">
        <title>Genomics analysis of Aphanomyces spp. identifies a new class of oomycete effector associated with host adaptation.</title>
        <authorList>
            <person name="Gaulin E."/>
        </authorList>
    </citation>
    <scope>NUCLEOTIDE SEQUENCE</scope>
    <source>
        <strain evidence="8">CBS 578.67</strain>
    </source>
</reference>
<evidence type="ECO:0000256" key="1">
    <source>
        <dbReference type="ARBA" id="ARBA00004138"/>
    </source>
</evidence>
<dbReference type="Gene3D" id="1.20.1520.10">
    <property type="entry name" value="ADP-ribosylation factor-like 2-binding protein, domain"/>
    <property type="match status" value="1"/>
</dbReference>
<feature type="domain" description="BART" evidence="7">
    <location>
        <begin position="48"/>
        <end position="145"/>
    </location>
</feature>
<keyword evidence="5" id="KW-0966">Cell projection</keyword>
<reference evidence="9 10" key="1">
    <citation type="submission" date="2019-03" db="EMBL/GenBank/DDBJ databases">
        <authorList>
            <person name="Gaulin E."/>
            <person name="Dumas B."/>
        </authorList>
    </citation>
    <scope>NUCLEOTIDE SEQUENCE [LARGE SCALE GENOMIC DNA]</scope>
    <source>
        <strain evidence="9">CBS 568.67</strain>
    </source>
</reference>
<dbReference type="OrthoDB" id="69296at2759"/>
<dbReference type="Proteomes" id="UP000332933">
    <property type="component" value="Unassembled WGS sequence"/>
</dbReference>
<keyword evidence="6" id="KW-0175">Coiled coil</keyword>